<dbReference type="PROSITE" id="PS50005">
    <property type="entry name" value="TPR"/>
    <property type="match status" value="1"/>
</dbReference>
<evidence type="ECO:0000256" key="10">
    <source>
        <dbReference type="ARBA" id="ARBA00023034"/>
    </source>
</evidence>
<dbReference type="PANTHER" id="PTHR10805:SF0">
    <property type="entry name" value="COATOMER SUBUNIT EPSILON"/>
    <property type="match status" value="1"/>
</dbReference>
<keyword evidence="11" id="KW-0472">Membrane</keyword>
<keyword evidence="16" id="KW-1185">Reference proteome</keyword>
<dbReference type="InterPro" id="IPR011990">
    <property type="entry name" value="TPR-like_helical_dom_sf"/>
</dbReference>
<evidence type="ECO:0000313" key="16">
    <source>
        <dbReference type="Proteomes" id="UP000594262"/>
    </source>
</evidence>
<dbReference type="InterPro" id="IPR019734">
    <property type="entry name" value="TPR_rpt"/>
</dbReference>
<dbReference type="Proteomes" id="UP000594262">
    <property type="component" value="Unplaced"/>
</dbReference>
<dbReference type="GO" id="GO:0030126">
    <property type="term" value="C:COPI vesicle coat"/>
    <property type="evidence" value="ECO:0007669"/>
    <property type="project" value="TreeGrafter"/>
</dbReference>
<evidence type="ECO:0000256" key="5">
    <source>
        <dbReference type="ARBA" id="ARBA00015828"/>
    </source>
</evidence>
<evidence type="ECO:0000256" key="3">
    <source>
        <dbReference type="ARBA" id="ARBA00008827"/>
    </source>
</evidence>
<sequence length="190" mass="21447">MASVIYFHENDTDSALRCLFQSTALECSALSVQIYISLDRLDLAKTEIGRMQQNDEDATLTQLAMAWFNLAVGGEKCQDAYYIFQELIDKYSSTISMLNAQATCYMRMGKFEDADSNLQEALDRDSNNPETLCNMAVLAQHLGKAPEVSNRFISQLRAGHDRHCFTKDYLKKEADFDRIVESYAASAKAH</sequence>
<evidence type="ECO:0000256" key="6">
    <source>
        <dbReference type="ARBA" id="ARBA00022448"/>
    </source>
</evidence>
<dbReference type="Pfam" id="PF04733">
    <property type="entry name" value="Coatomer_E"/>
    <property type="match status" value="1"/>
</dbReference>
<evidence type="ECO:0000256" key="8">
    <source>
        <dbReference type="ARBA" id="ARBA00022892"/>
    </source>
</evidence>
<dbReference type="AlphaFoldDB" id="A0A7M5VBN8"/>
<dbReference type="GO" id="GO:0006891">
    <property type="term" value="P:intra-Golgi vesicle-mediated transport"/>
    <property type="evidence" value="ECO:0007669"/>
    <property type="project" value="TreeGrafter"/>
</dbReference>
<evidence type="ECO:0000256" key="11">
    <source>
        <dbReference type="ARBA" id="ARBA00023136"/>
    </source>
</evidence>
<evidence type="ECO:0000256" key="7">
    <source>
        <dbReference type="ARBA" id="ARBA00022490"/>
    </source>
</evidence>
<evidence type="ECO:0000256" key="4">
    <source>
        <dbReference type="ARBA" id="ARBA00011775"/>
    </source>
</evidence>
<dbReference type="GO" id="GO:0015031">
    <property type="term" value="P:protein transport"/>
    <property type="evidence" value="ECO:0007669"/>
    <property type="project" value="UniProtKB-KW"/>
</dbReference>
<evidence type="ECO:0000313" key="15">
    <source>
        <dbReference type="EnsemblMetazoa" id="CLYHEMP011094.1"/>
    </source>
</evidence>
<dbReference type="SUPFAM" id="SSF48452">
    <property type="entry name" value="TPR-like"/>
    <property type="match status" value="1"/>
</dbReference>
<evidence type="ECO:0000256" key="2">
    <source>
        <dbReference type="ARBA" id="ARBA00004347"/>
    </source>
</evidence>
<dbReference type="Gene3D" id="1.25.40.10">
    <property type="entry name" value="Tetratricopeptide repeat domain"/>
    <property type="match status" value="1"/>
</dbReference>
<evidence type="ECO:0000256" key="1">
    <source>
        <dbReference type="ARBA" id="ARBA00004255"/>
    </source>
</evidence>
<keyword evidence="10" id="KW-0333">Golgi apparatus</keyword>
<reference evidence="15" key="1">
    <citation type="submission" date="2021-01" db="UniProtKB">
        <authorList>
            <consortium name="EnsemblMetazoa"/>
        </authorList>
    </citation>
    <scope>IDENTIFICATION</scope>
</reference>
<keyword evidence="7" id="KW-0963">Cytoplasm</keyword>
<feature type="repeat" description="TPR" evidence="14">
    <location>
        <begin position="95"/>
        <end position="128"/>
    </location>
</feature>
<comment type="subunit">
    <text evidence="4">Oligomeric complex that consists of at least the alpha, beta, beta', gamma, delta, epsilon and zeta subunits.</text>
</comment>
<comment type="similarity">
    <text evidence="3">Belongs to the COPE family.</text>
</comment>
<comment type="subcellular location">
    <subcellularLocation>
        <location evidence="2">Cytoplasmic vesicle</location>
        <location evidence="2">COPI-coated vesicle membrane</location>
        <topology evidence="2">Peripheral membrane protein</topology>
        <orientation evidence="2">Cytoplasmic side</orientation>
    </subcellularLocation>
    <subcellularLocation>
        <location evidence="1">Golgi apparatus membrane</location>
        <topology evidence="1">Peripheral membrane protein</topology>
        <orientation evidence="1">Cytoplasmic side</orientation>
    </subcellularLocation>
</comment>
<keyword evidence="8" id="KW-0931">ER-Golgi transport</keyword>
<dbReference type="OrthoDB" id="310217at2759"/>
<protein>
    <recommendedName>
        <fullName evidence="5">Coatomer subunit epsilon</fullName>
    </recommendedName>
    <alternativeName>
        <fullName evidence="13">Epsilon-coat protein</fullName>
    </alternativeName>
</protein>
<keyword evidence="12" id="KW-0968">Cytoplasmic vesicle</keyword>
<dbReference type="GO" id="GO:0000139">
    <property type="term" value="C:Golgi membrane"/>
    <property type="evidence" value="ECO:0007669"/>
    <property type="project" value="UniProtKB-SubCell"/>
</dbReference>
<keyword evidence="14" id="KW-0802">TPR repeat</keyword>
<dbReference type="EnsemblMetazoa" id="CLYHEMT011094.1">
    <property type="protein sequence ID" value="CLYHEMP011094.1"/>
    <property type="gene ID" value="CLYHEMG011094"/>
</dbReference>
<evidence type="ECO:0000256" key="14">
    <source>
        <dbReference type="PROSITE-ProRule" id="PRU00339"/>
    </source>
</evidence>
<proteinExistence type="inferred from homology"/>
<keyword evidence="6" id="KW-0813">Transport</keyword>
<evidence type="ECO:0000256" key="12">
    <source>
        <dbReference type="ARBA" id="ARBA00023329"/>
    </source>
</evidence>
<dbReference type="InterPro" id="IPR006822">
    <property type="entry name" value="Coatomer_esu"/>
</dbReference>
<dbReference type="GO" id="GO:0005198">
    <property type="term" value="F:structural molecule activity"/>
    <property type="evidence" value="ECO:0007669"/>
    <property type="project" value="InterPro"/>
</dbReference>
<organism evidence="15 16">
    <name type="scientific">Clytia hemisphaerica</name>
    <dbReference type="NCBI Taxonomy" id="252671"/>
    <lineage>
        <taxon>Eukaryota</taxon>
        <taxon>Metazoa</taxon>
        <taxon>Cnidaria</taxon>
        <taxon>Hydrozoa</taxon>
        <taxon>Hydroidolina</taxon>
        <taxon>Leptothecata</taxon>
        <taxon>Obeliida</taxon>
        <taxon>Clytiidae</taxon>
        <taxon>Clytia</taxon>
    </lineage>
</organism>
<dbReference type="GO" id="GO:0006888">
    <property type="term" value="P:endoplasmic reticulum to Golgi vesicle-mediated transport"/>
    <property type="evidence" value="ECO:0007669"/>
    <property type="project" value="TreeGrafter"/>
</dbReference>
<accession>A0A7M5VBN8</accession>
<dbReference type="SMART" id="SM00028">
    <property type="entry name" value="TPR"/>
    <property type="match status" value="1"/>
</dbReference>
<dbReference type="PANTHER" id="PTHR10805">
    <property type="entry name" value="COATOMER SUBUNIT EPSILON"/>
    <property type="match status" value="1"/>
</dbReference>
<keyword evidence="9" id="KW-0653">Protein transport</keyword>
<name>A0A7M5VBN8_9CNID</name>
<evidence type="ECO:0000256" key="9">
    <source>
        <dbReference type="ARBA" id="ARBA00022927"/>
    </source>
</evidence>
<evidence type="ECO:0000256" key="13">
    <source>
        <dbReference type="ARBA" id="ARBA00031602"/>
    </source>
</evidence>
<dbReference type="GO" id="GO:0006890">
    <property type="term" value="P:retrograde vesicle-mediated transport, Golgi to endoplasmic reticulum"/>
    <property type="evidence" value="ECO:0007669"/>
    <property type="project" value="InterPro"/>
</dbReference>